<dbReference type="Gene3D" id="1.10.443.10">
    <property type="entry name" value="Intergrase catalytic core"/>
    <property type="match status" value="1"/>
</dbReference>
<dbReference type="Proteomes" id="UP001225605">
    <property type="component" value="Unassembled WGS sequence"/>
</dbReference>
<dbReference type="PANTHER" id="PTHR30349:SF64">
    <property type="entry name" value="PROPHAGE INTEGRASE INTD-RELATED"/>
    <property type="match status" value="1"/>
</dbReference>
<evidence type="ECO:0000313" key="5">
    <source>
        <dbReference type="EMBL" id="MDQ2589159.1"/>
    </source>
</evidence>
<evidence type="ECO:0000256" key="2">
    <source>
        <dbReference type="ARBA" id="ARBA00023125"/>
    </source>
</evidence>
<proteinExistence type="inferred from homology"/>
<keyword evidence="6" id="KW-1185">Reference proteome</keyword>
<comment type="similarity">
    <text evidence="1">Belongs to the 'phage' integrase family.</text>
</comment>
<organism evidence="5 6">
    <name type="scientific">Saccharothrix yanglingensis</name>
    <dbReference type="NCBI Taxonomy" id="659496"/>
    <lineage>
        <taxon>Bacteria</taxon>
        <taxon>Bacillati</taxon>
        <taxon>Actinomycetota</taxon>
        <taxon>Actinomycetes</taxon>
        <taxon>Pseudonocardiales</taxon>
        <taxon>Pseudonocardiaceae</taxon>
        <taxon>Saccharothrix</taxon>
    </lineage>
</organism>
<dbReference type="InterPro" id="IPR013762">
    <property type="entry name" value="Integrase-like_cat_sf"/>
</dbReference>
<sequence>MRRSLGERSVADIVGLLSRILGEAVDEGLIGSNPCRKLRLTTGDHPERPHATAGQIAGLAARVASPDNAALIVTAAYTGLRWGELTGLQWSRVDTGIGEIRVDARDGALHEVGGRLTLGPPKTPASVRVVHLPPFLADLLDAHHDRHPDARFVFTGPDGGFHRRSNFRRRVWLPALRGDTTRPRIAPDMHFHDLRHTHKTWLIEDGVPEVLQHKRIGHKFRGVMGVYSHVTEPMIEAMIAGLQRRWEQTGSTNP</sequence>
<gene>
    <name evidence="5" type="ORF">CKY47_35570</name>
</gene>
<accession>A0ABU0XEN2</accession>
<dbReference type="Pfam" id="PF00589">
    <property type="entry name" value="Phage_integrase"/>
    <property type="match status" value="1"/>
</dbReference>
<dbReference type="SUPFAM" id="SSF56349">
    <property type="entry name" value="DNA breaking-rejoining enzymes"/>
    <property type="match status" value="1"/>
</dbReference>
<keyword evidence="3" id="KW-0233">DNA recombination</keyword>
<name>A0ABU0XEN2_9PSEU</name>
<dbReference type="PROSITE" id="PS51898">
    <property type="entry name" value="TYR_RECOMBINASE"/>
    <property type="match status" value="1"/>
</dbReference>
<dbReference type="InterPro" id="IPR011010">
    <property type="entry name" value="DNA_brk_join_enz"/>
</dbReference>
<protein>
    <recommendedName>
        <fullName evidence="4">Tyr recombinase domain-containing protein</fullName>
    </recommendedName>
</protein>
<dbReference type="InterPro" id="IPR002104">
    <property type="entry name" value="Integrase_catalytic"/>
</dbReference>
<dbReference type="CDD" id="cd01189">
    <property type="entry name" value="INT_ICEBs1_C_like"/>
    <property type="match status" value="1"/>
</dbReference>
<reference evidence="5 6" key="1">
    <citation type="submission" date="2017-06" db="EMBL/GenBank/DDBJ databases">
        <title>Cultured bacterium strain Saccharothrix yanglingensis Hhs.015.</title>
        <authorList>
            <person name="Xia Y."/>
        </authorList>
    </citation>
    <scope>NUCLEOTIDE SEQUENCE [LARGE SCALE GENOMIC DNA]</scope>
    <source>
        <strain evidence="5 6">Hhs.015</strain>
    </source>
</reference>
<dbReference type="PANTHER" id="PTHR30349">
    <property type="entry name" value="PHAGE INTEGRASE-RELATED"/>
    <property type="match status" value="1"/>
</dbReference>
<dbReference type="InterPro" id="IPR050090">
    <property type="entry name" value="Tyrosine_recombinase_XerCD"/>
</dbReference>
<evidence type="ECO:0000259" key="4">
    <source>
        <dbReference type="PROSITE" id="PS51898"/>
    </source>
</evidence>
<evidence type="ECO:0000313" key="6">
    <source>
        <dbReference type="Proteomes" id="UP001225605"/>
    </source>
</evidence>
<keyword evidence="2" id="KW-0238">DNA-binding</keyword>
<evidence type="ECO:0000256" key="1">
    <source>
        <dbReference type="ARBA" id="ARBA00008857"/>
    </source>
</evidence>
<evidence type="ECO:0000256" key="3">
    <source>
        <dbReference type="ARBA" id="ARBA00023172"/>
    </source>
</evidence>
<dbReference type="EMBL" id="NSDM01000031">
    <property type="protein sequence ID" value="MDQ2589159.1"/>
    <property type="molecule type" value="Genomic_DNA"/>
</dbReference>
<comment type="caution">
    <text evidence="5">The sequence shown here is derived from an EMBL/GenBank/DDBJ whole genome shotgun (WGS) entry which is preliminary data.</text>
</comment>
<dbReference type="InterPro" id="IPR010998">
    <property type="entry name" value="Integrase_recombinase_N"/>
</dbReference>
<feature type="domain" description="Tyr recombinase" evidence="4">
    <location>
        <begin position="46"/>
        <end position="240"/>
    </location>
</feature>
<dbReference type="Gene3D" id="1.10.150.130">
    <property type="match status" value="1"/>
</dbReference>